<dbReference type="RefSeq" id="WP_068805886.1">
    <property type="nucleotide sequence ID" value="NZ_CP014671.1"/>
</dbReference>
<proteinExistence type="predicted"/>
<protein>
    <recommendedName>
        <fullName evidence="1">Hemerythrin-like domain-containing protein</fullName>
    </recommendedName>
</protein>
<sequence length="197" mass="20716">MGSAIAILAAEHAAIQRAVGVLGRLCEQAAAGGADEHADSAGQVLEFLREFAERCHNAKEEELLFPAMVHRGIPSNGGLLSAQLAGRRQGRQLMDAMTLAQAAWATGKAGAGGRFSAAATAYHALLEQHVAAEQDVVFAVADQVLDDVAQDALTHAFGRFELHVLGTGRRSALYRQLDRLLLRYPSAAIATGYASGA</sequence>
<dbReference type="GO" id="GO:0005886">
    <property type="term" value="C:plasma membrane"/>
    <property type="evidence" value="ECO:0007669"/>
    <property type="project" value="TreeGrafter"/>
</dbReference>
<dbReference type="CDD" id="cd12108">
    <property type="entry name" value="Hr-like"/>
    <property type="match status" value="1"/>
</dbReference>
<accession>A0A1B1YVP4</accession>
<dbReference type="AlphaFoldDB" id="A0A1B1YVP4"/>
<dbReference type="Proteomes" id="UP000092952">
    <property type="component" value="Chromosome"/>
</dbReference>
<dbReference type="PANTHER" id="PTHR39966:SF1">
    <property type="entry name" value="HEMERYTHRIN-LIKE DOMAIN-CONTAINING PROTEIN"/>
    <property type="match status" value="1"/>
</dbReference>
<dbReference type="PANTHER" id="PTHR39966">
    <property type="entry name" value="BLL2471 PROTEIN-RELATED"/>
    <property type="match status" value="1"/>
</dbReference>
<dbReference type="InterPro" id="IPR012312">
    <property type="entry name" value="Hemerythrin-like"/>
</dbReference>
<name>A0A1B1YVP4_9GAMM</name>
<dbReference type="Pfam" id="PF01814">
    <property type="entry name" value="Hemerythrin"/>
    <property type="match status" value="1"/>
</dbReference>
<dbReference type="OrthoDB" id="7349010at2"/>
<dbReference type="KEGG" id="gbi:PG2T_12190"/>
<dbReference type="Gene3D" id="1.20.120.520">
    <property type="entry name" value="nmb1532 protein domain like"/>
    <property type="match status" value="1"/>
</dbReference>
<keyword evidence="3" id="KW-1185">Reference proteome</keyword>
<evidence type="ECO:0000259" key="1">
    <source>
        <dbReference type="Pfam" id="PF01814"/>
    </source>
</evidence>
<evidence type="ECO:0000313" key="3">
    <source>
        <dbReference type="Proteomes" id="UP000092952"/>
    </source>
</evidence>
<feature type="domain" description="Hemerythrin-like" evidence="1">
    <location>
        <begin position="4"/>
        <end position="140"/>
    </location>
</feature>
<dbReference type="EMBL" id="CP014671">
    <property type="protein sequence ID" value="ANX04851.1"/>
    <property type="molecule type" value="Genomic_DNA"/>
</dbReference>
<reference evidence="3" key="1">
    <citation type="submission" date="2016-03" db="EMBL/GenBank/DDBJ databases">
        <title>Complete genome sequence of Solimmundus cernigliae, representing a novel lineage of polycyclic aromatic hydrocarbon degraders within the Gammaproteobacteria.</title>
        <authorList>
            <person name="Singleton D.R."/>
            <person name="Dickey A.N."/>
            <person name="Scholl E.H."/>
            <person name="Wright F.A."/>
            <person name="Aitken M.D."/>
        </authorList>
    </citation>
    <scope>NUCLEOTIDE SEQUENCE [LARGE SCALE GENOMIC DNA]</scope>
    <source>
        <strain evidence="3">TR3.2</strain>
    </source>
</reference>
<evidence type="ECO:0000313" key="2">
    <source>
        <dbReference type="EMBL" id="ANX04851.1"/>
    </source>
</evidence>
<dbReference type="InParanoid" id="A0A1B1YVP4"/>
<organism evidence="2 3">
    <name type="scientific">Immundisolibacter cernigliae</name>
    <dbReference type="NCBI Taxonomy" id="1810504"/>
    <lineage>
        <taxon>Bacteria</taxon>
        <taxon>Pseudomonadati</taxon>
        <taxon>Pseudomonadota</taxon>
        <taxon>Gammaproteobacteria</taxon>
        <taxon>Immundisolibacterales</taxon>
        <taxon>Immundisolibacteraceae</taxon>
        <taxon>Immundisolibacter</taxon>
    </lineage>
</organism>
<gene>
    <name evidence="2" type="ORF">PG2T_12190</name>
</gene>